<comment type="caution">
    <text evidence="3">The sequence shown here is derived from an EMBL/GenBank/DDBJ whole genome shotgun (WGS) entry which is preliminary data.</text>
</comment>
<dbReference type="EMBL" id="BMMD01000044">
    <property type="protein sequence ID" value="GGJ94533.1"/>
    <property type="molecule type" value="Genomic_DNA"/>
</dbReference>
<reference evidence="3" key="2">
    <citation type="submission" date="2020-09" db="EMBL/GenBank/DDBJ databases">
        <authorList>
            <person name="Sun Q."/>
            <person name="Zhou Y."/>
        </authorList>
    </citation>
    <scope>NUCLEOTIDE SEQUENCE</scope>
    <source>
        <strain evidence="3">CGMCC 1.8984</strain>
    </source>
</reference>
<reference evidence="3" key="1">
    <citation type="journal article" date="2014" name="Int. J. Syst. Evol. Microbiol.">
        <title>Complete genome sequence of Corynebacterium casei LMG S-19264T (=DSM 44701T), isolated from a smear-ripened cheese.</title>
        <authorList>
            <consortium name="US DOE Joint Genome Institute (JGI-PGF)"/>
            <person name="Walter F."/>
            <person name="Albersmeier A."/>
            <person name="Kalinowski J."/>
            <person name="Ruckert C."/>
        </authorList>
    </citation>
    <scope>NUCLEOTIDE SEQUENCE</scope>
    <source>
        <strain evidence="3">CGMCC 1.8984</strain>
    </source>
</reference>
<accession>A0A917PWI4</accession>
<feature type="region of interest" description="Disordered" evidence="1">
    <location>
        <begin position="229"/>
        <end position="248"/>
    </location>
</feature>
<name>A0A917PWI4_9MICO</name>
<proteinExistence type="predicted"/>
<dbReference type="Proteomes" id="UP000636956">
    <property type="component" value="Unassembled WGS sequence"/>
</dbReference>
<dbReference type="InterPro" id="IPR025326">
    <property type="entry name" value="DUF4232"/>
</dbReference>
<protein>
    <recommendedName>
        <fullName evidence="2">DUF4232 domain-containing protein</fullName>
    </recommendedName>
</protein>
<keyword evidence="4" id="KW-1185">Reference proteome</keyword>
<dbReference type="RefSeq" id="WP_373285552.1">
    <property type="nucleotide sequence ID" value="NZ_BMMD01000044.1"/>
</dbReference>
<gene>
    <name evidence="3" type="ORF">GCM10011372_36070</name>
</gene>
<evidence type="ECO:0000259" key="2">
    <source>
        <dbReference type="Pfam" id="PF14016"/>
    </source>
</evidence>
<feature type="compositionally biased region" description="Polar residues" evidence="1">
    <location>
        <begin position="31"/>
        <end position="48"/>
    </location>
</feature>
<dbReference type="AlphaFoldDB" id="A0A917PWI4"/>
<dbReference type="Pfam" id="PF14016">
    <property type="entry name" value="DUF4232"/>
    <property type="match status" value="1"/>
</dbReference>
<feature type="region of interest" description="Disordered" evidence="1">
    <location>
        <begin position="73"/>
        <end position="101"/>
    </location>
</feature>
<evidence type="ECO:0000313" key="3">
    <source>
        <dbReference type="EMBL" id="GGJ94533.1"/>
    </source>
</evidence>
<evidence type="ECO:0000313" key="4">
    <source>
        <dbReference type="Proteomes" id="UP000636956"/>
    </source>
</evidence>
<feature type="domain" description="DUF4232" evidence="2">
    <location>
        <begin position="113"/>
        <end position="237"/>
    </location>
</feature>
<evidence type="ECO:0000256" key="1">
    <source>
        <dbReference type="SAM" id="MobiDB-lite"/>
    </source>
</evidence>
<sequence>MPDCNIARGSGGDRPAATQFDRCQRVPAGSREQTNRMNHQDNQTQQGRRTAPLPFLLCLLTVSAVATLTACTPSNTQPSPPAPSATLAAPTPTPSEDGPCQNHFTAQIEWGTDSAAPNSAYITLTNAGETVCTLTGFPSETAFLGDSGPIETLGYESSPTADAYGRAGVAVTVPPGGHAYIWAKISQTANRETPCEFPVATAGVTLVLPGGSAPVVAPTHAEVCLDTDSDDLQVGPVDSQPRPASAGG</sequence>
<organism evidence="3 4">
    <name type="scientific">Agromyces bauzanensis</name>
    <dbReference type="NCBI Taxonomy" id="1308924"/>
    <lineage>
        <taxon>Bacteria</taxon>
        <taxon>Bacillati</taxon>
        <taxon>Actinomycetota</taxon>
        <taxon>Actinomycetes</taxon>
        <taxon>Micrococcales</taxon>
        <taxon>Microbacteriaceae</taxon>
        <taxon>Agromyces</taxon>
    </lineage>
</organism>
<feature type="region of interest" description="Disordered" evidence="1">
    <location>
        <begin position="1"/>
        <end position="48"/>
    </location>
</feature>